<accession>A0A8B8T2K5</accession>
<organism evidence="2 3">
    <name type="scientific">Camelus ferus</name>
    <name type="common">Wild bactrian camel</name>
    <name type="synonym">Camelus bactrianus ferus</name>
    <dbReference type="NCBI Taxonomy" id="419612"/>
    <lineage>
        <taxon>Eukaryota</taxon>
        <taxon>Metazoa</taxon>
        <taxon>Chordata</taxon>
        <taxon>Craniata</taxon>
        <taxon>Vertebrata</taxon>
        <taxon>Euteleostomi</taxon>
        <taxon>Mammalia</taxon>
        <taxon>Eutheria</taxon>
        <taxon>Laurasiatheria</taxon>
        <taxon>Artiodactyla</taxon>
        <taxon>Tylopoda</taxon>
        <taxon>Camelidae</taxon>
        <taxon>Camelus</taxon>
    </lineage>
</organism>
<reference evidence="3" key="1">
    <citation type="submission" date="2025-08" db="UniProtKB">
        <authorList>
            <consortium name="RefSeq"/>
        </authorList>
    </citation>
    <scope>IDENTIFICATION</scope>
    <source>
        <tissue evidence="3">Ear skin</tissue>
    </source>
</reference>
<dbReference type="AlphaFoldDB" id="A0A8B8T2K5"/>
<evidence type="ECO:0000313" key="2">
    <source>
        <dbReference type="Proteomes" id="UP000694856"/>
    </source>
</evidence>
<proteinExistence type="predicted"/>
<feature type="region of interest" description="Disordered" evidence="1">
    <location>
        <begin position="70"/>
        <end position="126"/>
    </location>
</feature>
<evidence type="ECO:0000313" key="3">
    <source>
        <dbReference type="RefSeq" id="XP_032336369.1"/>
    </source>
</evidence>
<feature type="compositionally biased region" description="Low complexity" evidence="1">
    <location>
        <begin position="37"/>
        <end position="49"/>
    </location>
</feature>
<feature type="compositionally biased region" description="Basic residues" evidence="1">
    <location>
        <begin position="275"/>
        <end position="301"/>
    </location>
</feature>
<sequence length="348" mass="36544">MGRPPPAAAAAKWPCAASRVPDVRQPGHPPLLVESTGRAPRAGGQAGAQYREPGGFWFSALRPLLPDRHFLFSRASPPPARSAPGRGPAAAPSGLAGEGGKAAGARRPSPAAPPLPPPPRRPDGFFHDCIRPRAVFVPAVPGRACNLARLSPARRGFSRAQQEPGGAPSPPLAPAFSAGPRDPLRRAELSPFAPLRPSCPRRGGLRPREPYICAQSRPSPSPSASALPEALLAPRLLPGTARCGAGVRRVQSLQSPAASASCLCSGLTFLPTGKRRSRGWRPGRPHRGGAPRRAHSARHNLRSSCVPSAHGQLPGRTHPPPRESEHILGQHFLSAIFSTPPLPPNKKP</sequence>
<name>A0A8B8T2K5_CAMFR</name>
<evidence type="ECO:0000256" key="1">
    <source>
        <dbReference type="SAM" id="MobiDB-lite"/>
    </source>
</evidence>
<dbReference type="GeneID" id="116663795"/>
<gene>
    <name evidence="3" type="primary">LOC116663795</name>
</gene>
<protein>
    <submittedName>
        <fullName evidence="3">Translation initiation factor IF-2-like</fullName>
    </submittedName>
</protein>
<feature type="compositionally biased region" description="Pro residues" evidence="1">
    <location>
        <begin position="110"/>
        <end position="119"/>
    </location>
</feature>
<feature type="region of interest" description="Disordered" evidence="1">
    <location>
        <begin position="1"/>
        <end position="50"/>
    </location>
</feature>
<feature type="compositionally biased region" description="Low complexity" evidence="1">
    <location>
        <begin position="82"/>
        <end position="95"/>
    </location>
</feature>
<feature type="region of interest" description="Disordered" evidence="1">
    <location>
        <begin position="275"/>
        <end position="348"/>
    </location>
</feature>
<dbReference type="Proteomes" id="UP000694856">
    <property type="component" value="Chromosome 5"/>
</dbReference>
<keyword evidence="2" id="KW-1185">Reference proteome</keyword>
<feature type="compositionally biased region" description="Low complexity" evidence="1">
    <location>
        <begin position="8"/>
        <end position="17"/>
    </location>
</feature>
<dbReference type="RefSeq" id="XP_032336369.1">
    <property type="nucleotide sequence ID" value="XM_032480478.1"/>
</dbReference>
<feature type="region of interest" description="Disordered" evidence="1">
    <location>
        <begin position="156"/>
        <end position="185"/>
    </location>
</feature>
<dbReference type="KEGG" id="cfr:116663795"/>